<comment type="cofactor">
    <cofactor evidence="1">
        <name>Mg(2+)</name>
        <dbReference type="ChEBI" id="CHEBI:18420"/>
    </cofactor>
</comment>
<dbReference type="PANTHER" id="PTHR43046:SF14">
    <property type="entry name" value="MUTT_NUDIX FAMILY PROTEIN"/>
    <property type="match status" value="1"/>
</dbReference>
<feature type="domain" description="Nudix hydrolase" evidence="4">
    <location>
        <begin position="1"/>
        <end position="111"/>
    </location>
</feature>
<evidence type="ECO:0000256" key="2">
    <source>
        <dbReference type="ARBA" id="ARBA00022801"/>
    </source>
</evidence>
<sequence>MQDGEWVHEKWQFPGGELKFGESLEAGLRRELREELGIEVNPPTSPQLVYESIRSYWHGILICFFVEVKQHRELKIKLNEEASEFRWFKLAEIMKLDTLPLVKDMTKDADNVSS</sequence>
<dbReference type="GO" id="GO:0016787">
    <property type="term" value="F:hydrolase activity"/>
    <property type="evidence" value="ECO:0007669"/>
    <property type="project" value="UniProtKB-KW"/>
</dbReference>
<accession>A0A1F7GSJ9</accession>
<dbReference type="Proteomes" id="UP000177026">
    <property type="component" value="Unassembled WGS sequence"/>
</dbReference>
<evidence type="ECO:0000256" key="1">
    <source>
        <dbReference type="ARBA" id="ARBA00001946"/>
    </source>
</evidence>
<dbReference type="Gene3D" id="3.90.79.10">
    <property type="entry name" value="Nucleoside Triphosphate Pyrophosphohydrolase"/>
    <property type="match status" value="1"/>
</dbReference>
<dbReference type="PANTHER" id="PTHR43046">
    <property type="entry name" value="GDP-MANNOSE MANNOSYL HYDROLASE"/>
    <property type="match status" value="1"/>
</dbReference>
<keyword evidence="2 3" id="KW-0378">Hydrolase</keyword>
<dbReference type="PRINTS" id="PR00502">
    <property type="entry name" value="NUDIXFAMILY"/>
</dbReference>
<dbReference type="SUPFAM" id="SSF55811">
    <property type="entry name" value="Nudix"/>
    <property type="match status" value="1"/>
</dbReference>
<protein>
    <recommendedName>
        <fullName evidence="4">Nudix hydrolase domain-containing protein</fullName>
    </recommendedName>
</protein>
<dbReference type="InterPro" id="IPR020476">
    <property type="entry name" value="Nudix_hydrolase"/>
</dbReference>
<proteinExistence type="inferred from homology"/>
<evidence type="ECO:0000313" key="6">
    <source>
        <dbReference type="Proteomes" id="UP000177026"/>
    </source>
</evidence>
<evidence type="ECO:0000313" key="5">
    <source>
        <dbReference type="EMBL" id="OGK22109.1"/>
    </source>
</evidence>
<reference evidence="5 6" key="1">
    <citation type="journal article" date="2016" name="Nat. Commun.">
        <title>Thousands of microbial genomes shed light on interconnected biogeochemical processes in an aquifer system.</title>
        <authorList>
            <person name="Anantharaman K."/>
            <person name="Brown C.T."/>
            <person name="Hug L.A."/>
            <person name="Sharon I."/>
            <person name="Castelle C.J."/>
            <person name="Probst A.J."/>
            <person name="Thomas B.C."/>
            <person name="Singh A."/>
            <person name="Wilkins M.J."/>
            <person name="Karaoz U."/>
            <person name="Brodie E.L."/>
            <person name="Williams K.H."/>
            <person name="Hubbard S.S."/>
            <person name="Banfield J.F."/>
        </authorList>
    </citation>
    <scope>NUCLEOTIDE SEQUENCE [LARGE SCALE GENOMIC DNA]</scope>
</reference>
<dbReference type="PROSITE" id="PS51462">
    <property type="entry name" value="NUDIX"/>
    <property type="match status" value="1"/>
</dbReference>
<name>A0A1F7GSJ9_9BACT</name>
<evidence type="ECO:0000256" key="3">
    <source>
        <dbReference type="RuleBase" id="RU003476"/>
    </source>
</evidence>
<dbReference type="InterPro" id="IPR020084">
    <property type="entry name" value="NUDIX_hydrolase_CS"/>
</dbReference>
<comment type="similarity">
    <text evidence="3">Belongs to the Nudix hydrolase family.</text>
</comment>
<organism evidence="5 6">
    <name type="scientific">Candidatus Roizmanbacteria bacterium RIFCSPHIGHO2_01_FULL_39_8</name>
    <dbReference type="NCBI Taxonomy" id="1802033"/>
    <lineage>
        <taxon>Bacteria</taxon>
        <taxon>Candidatus Roizmaniibacteriota</taxon>
    </lineage>
</organism>
<comment type="caution">
    <text evidence="5">The sequence shown here is derived from an EMBL/GenBank/DDBJ whole genome shotgun (WGS) entry which is preliminary data.</text>
</comment>
<dbReference type="AlphaFoldDB" id="A0A1F7GSJ9"/>
<dbReference type="PROSITE" id="PS00893">
    <property type="entry name" value="NUDIX_BOX"/>
    <property type="match status" value="1"/>
</dbReference>
<dbReference type="InterPro" id="IPR015797">
    <property type="entry name" value="NUDIX_hydrolase-like_dom_sf"/>
</dbReference>
<evidence type="ECO:0000259" key="4">
    <source>
        <dbReference type="PROSITE" id="PS51462"/>
    </source>
</evidence>
<dbReference type="Pfam" id="PF00293">
    <property type="entry name" value="NUDIX"/>
    <property type="match status" value="1"/>
</dbReference>
<dbReference type="InterPro" id="IPR000086">
    <property type="entry name" value="NUDIX_hydrolase_dom"/>
</dbReference>
<gene>
    <name evidence="5" type="ORF">A2866_03240</name>
</gene>
<dbReference type="EMBL" id="MFZI01000007">
    <property type="protein sequence ID" value="OGK22109.1"/>
    <property type="molecule type" value="Genomic_DNA"/>
</dbReference>